<name>A0AAV9V2Q3_9PEZI</name>
<dbReference type="EMBL" id="JAVHNS010000005">
    <property type="protein sequence ID" value="KAK6353894.1"/>
    <property type="molecule type" value="Genomic_DNA"/>
</dbReference>
<sequence>MVRVLIISTYTAASLAFLAPLASADLVPIYMVVKAPYYSSVSPHNVLVTVPYLVVSRTTKPDQMTGRASKFFFLKPFSDLDDDTLSQSKFWYDTVSRIVYSETAVAAQSSGSEDAVSSPSIDEDLLFEGTGGGLVQGLSSLNLVALEGGDAQAPPPTMELHPDTHTEMWELFGSAGVPGGALKAADLEVTSSLNNLIAQTYTGNTKLEFKVVNGDMTGQTEGQLWLWRK</sequence>
<gene>
    <name evidence="2" type="ORF">TWF730_008316</name>
</gene>
<feature type="signal peptide" evidence="1">
    <location>
        <begin position="1"/>
        <end position="24"/>
    </location>
</feature>
<feature type="chain" id="PRO_5043900416" evidence="1">
    <location>
        <begin position="25"/>
        <end position="229"/>
    </location>
</feature>
<organism evidence="2 3">
    <name type="scientific">Orbilia blumenaviensis</name>
    <dbReference type="NCBI Taxonomy" id="1796055"/>
    <lineage>
        <taxon>Eukaryota</taxon>
        <taxon>Fungi</taxon>
        <taxon>Dikarya</taxon>
        <taxon>Ascomycota</taxon>
        <taxon>Pezizomycotina</taxon>
        <taxon>Orbiliomycetes</taxon>
        <taxon>Orbiliales</taxon>
        <taxon>Orbiliaceae</taxon>
        <taxon>Orbilia</taxon>
    </lineage>
</organism>
<evidence type="ECO:0000313" key="2">
    <source>
        <dbReference type="EMBL" id="KAK6353894.1"/>
    </source>
</evidence>
<evidence type="ECO:0000256" key="1">
    <source>
        <dbReference type="SAM" id="SignalP"/>
    </source>
</evidence>
<dbReference type="Proteomes" id="UP001373714">
    <property type="component" value="Unassembled WGS sequence"/>
</dbReference>
<dbReference type="AlphaFoldDB" id="A0AAV9V2Q3"/>
<comment type="caution">
    <text evidence="2">The sequence shown here is derived from an EMBL/GenBank/DDBJ whole genome shotgun (WGS) entry which is preliminary data.</text>
</comment>
<protein>
    <submittedName>
        <fullName evidence="2">Uncharacterized protein</fullName>
    </submittedName>
</protein>
<keyword evidence="3" id="KW-1185">Reference proteome</keyword>
<accession>A0AAV9V2Q3</accession>
<keyword evidence="1" id="KW-0732">Signal</keyword>
<proteinExistence type="predicted"/>
<reference evidence="2 3" key="1">
    <citation type="submission" date="2019-10" db="EMBL/GenBank/DDBJ databases">
        <authorList>
            <person name="Palmer J.M."/>
        </authorList>
    </citation>
    <scope>NUCLEOTIDE SEQUENCE [LARGE SCALE GENOMIC DNA]</scope>
    <source>
        <strain evidence="2 3">TWF730</strain>
    </source>
</reference>
<evidence type="ECO:0000313" key="3">
    <source>
        <dbReference type="Proteomes" id="UP001373714"/>
    </source>
</evidence>